<dbReference type="Pfam" id="PF04463">
    <property type="entry name" value="2-thiour_desulf"/>
    <property type="match status" value="1"/>
</dbReference>
<dbReference type="InterPro" id="IPR007553">
    <property type="entry name" value="2-thiour_desulf"/>
</dbReference>
<dbReference type="PANTHER" id="PTHR30087">
    <property type="entry name" value="INNER MEMBRANE PROTEIN"/>
    <property type="match status" value="1"/>
</dbReference>
<evidence type="ECO:0000313" key="1">
    <source>
        <dbReference type="EMBL" id="VVD94642.1"/>
    </source>
</evidence>
<keyword evidence="2" id="KW-1185">Reference proteome</keyword>
<reference evidence="1 2" key="1">
    <citation type="submission" date="2019-08" db="EMBL/GenBank/DDBJ databases">
        <authorList>
            <person name="Peeters C."/>
        </authorList>
    </citation>
    <scope>NUCLEOTIDE SEQUENCE [LARGE SCALE GENOMIC DNA]</scope>
    <source>
        <strain evidence="1 2">LMG 31109</strain>
    </source>
</reference>
<dbReference type="AlphaFoldDB" id="A0A5E4U5C1"/>
<proteinExistence type="predicted"/>
<gene>
    <name evidence="1" type="ORF">PNO31109_01790</name>
</gene>
<dbReference type="PANTHER" id="PTHR30087:SF1">
    <property type="entry name" value="HYPOTHETICAL CYTOSOLIC PROTEIN"/>
    <property type="match status" value="1"/>
</dbReference>
<accession>A0A5E4U5C1</accession>
<protein>
    <submittedName>
        <fullName evidence="1">Purine-nucleoside phosphorylase</fullName>
    </submittedName>
</protein>
<sequence>MSFPPRILVSGCLLGQPVRYDGRHAACTSDAAILERWRAADLIVPICPEVAGGLPTPRAPAEISGASSGDAVWRSLARVTDSTGADVSAAFLEGAQRALALAQRHRIRIAVLKEGSPSCGSSTIYDGSFRARKIAGEGVTAAWLRRHGIEVFSEHALAQADARLRAMSGLAR</sequence>
<dbReference type="OrthoDB" id="495783at2"/>
<organism evidence="1 2">
    <name type="scientific">Pandoraea nosoerga</name>
    <dbReference type="NCBI Taxonomy" id="2508296"/>
    <lineage>
        <taxon>Bacteria</taxon>
        <taxon>Pseudomonadati</taxon>
        <taxon>Pseudomonadota</taxon>
        <taxon>Betaproteobacteria</taxon>
        <taxon>Burkholderiales</taxon>
        <taxon>Burkholderiaceae</taxon>
        <taxon>Pandoraea</taxon>
    </lineage>
</organism>
<dbReference type="EMBL" id="CABPSC010000005">
    <property type="protein sequence ID" value="VVD94642.1"/>
    <property type="molecule type" value="Genomic_DNA"/>
</dbReference>
<dbReference type="RefSeq" id="WP_150555264.1">
    <property type="nucleotide sequence ID" value="NZ_CABPSC010000005.1"/>
</dbReference>
<name>A0A5E4U5C1_9BURK</name>
<dbReference type="Proteomes" id="UP000367825">
    <property type="component" value="Unassembled WGS sequence"/>
</dbReference>
<evidence type="ECO:0000313" key="2">
    <source>
        <dbReference type="Proteomes" id="UP000367825"/>
    </source>
</evidence>